<dbReference type="Proteomes" id="UP001358586">
    <property type="component" value="Chromosome 13"/>
</dbReference>
<evidence type="ECO:0000313" key="2">
    <source>
        <dbReference type="Proteomes" id="UP001358586"/>
    </source>
</evidence>
<protein>
    <submittedName>
        <fullName evidence="1">Uncharacterized protein</fullName>
    </submittedName>
</protein>
<evidence type="ECO:0000313" key="1">
    <source>
        <dbReference type="EMBL" id="KAK5772416.1"/>
    </source>
</evidence>
<comment type="caution">
    <text evidence="1">The sequence shown here is derived from an EMBL/GenBank/DDBJ whole genome shotgun (WGS) entry which is preliminary data.</text>
</comment>
<sequence>MASAANEKATSDCPQKAAKHLTLYTGIILEHPENSLEASPFHTIKSIKSACGSIAKGIRTILSASSLEKIQGATYQQQMKNFDPFSPANKSHPSAIL</sequence>
<proteinExistence type="predicted"/>
<accession>A0ABR0MGM3</accession>
<keyword evidence="2" id="KW-1185">Reference proteome</keyword>
<reference evidence="1 2" key="1">
    <citation type="submission" date="2023-03" db="EMBL/GenBank/DDBJ databases">
        <title>WGS of Gossypium arboreum.</title>
        <authorList>
            <person name="Yu D."/>
        </authorList>
    </citation>
    <scope>NUCLEOTIDE SEQUENCE [LARGE SCALE GENOMIC DNA]</scope>
    <source>
        <tissue evidence="1">Leaf</tissue>
    </source>
</reference>
<gene>
    <name evidence="1" type="ORF">PVK06_048705</name>
</gene>
<organism evidence="1 2">
    <name type="scientific">Gossypium arboreum</name>
    <name type="common">Tree cotton</name>
    <name type="synonym">Gossypium nanking</name>
    <dbReference type="NCBI Taxonomy" id="29729"/>
    <lineage>
        <taxon>Eukaryota</taxon>
        <taxon>Viridiplantae</taxon>
        <taxon>Streptophyta</taxon>
        <taxon>Embryophyta</taxon>
        <taxon>Tracheophyta</taxon>
        <taxon>Spermatophyta</taxon>
        <taxon>Magnoliopsida</taxon>
        <taxon>eudicotyledons</taxon>
        <taxon>Gunneridae</taxon>
        <taxon>Pentapetalae</taxon>
        <taxon>rosids</taxon>
        <taxon>malvids</taxon>
        <taxon>Malvales</taxon>
        <taxon>Malvaceae</taxon>
        <taxon>Malvoideae</taxon>
        <taxon>Gossypium</taxon>
    </lineage>
</organism>
<name>A0ABR0MGM3_GOSAR</name>
<dbReference type="EMBL" id="JARKNE010000013">
    <property type="protein sequence ID" value="KAK5772416.1"/>
    <property type="molecule type" value="Genomic_DNA"/>
</dbReference>